<protein>
    <recommendedName>
        <fullName evidence="5">Gamma-tubulin complex component</fullName>
    </recommendedName>
</protein>
<evidence type="ECO:0000256" key="3">
    <source>
        <dbReference type="ARBA" id="ARBA00022701"/>
    </source>
</evidence>
<dbReference type="GO" id="GO:0007020">
    <property type="term" value="P:microtubule nucleation"/>
    <property type="evidence" value="ECO:0007669"/>
    <property type="project" value="InterPro"/>
</dbReference>
<keyword evidence="8" id="KW-1185">Reference proteome</keyword>
<keyword evidence="4 5" id="KW-0206">Cytoskeleton</keyword>
<dbReference type="GO" id="GO:0000278">
    <property type="term" value="P:mitotic cell cycle"/>
    <property type="evidence" value="ECO:0007669"/>
    <property type="project" value="TreeGrafter"/>
</dbReference>
<dbReference type="GO" id="GO:0000930">
    <property type="term" value="C:gamma-tubulin complex"/>
    <property type="evidence" value="ECO:0007669"/>
    <property type="project" value="TreeGrafter"/>
</dbReference>
<dbReference type="GO" id="GO:0051011">
    <property type="term" value="F:microtubule minus-end binding"/>
    <property type="evidence" value="ECO:0007669"/>
    <property type="project" value="TreeGrafter"/>
</dbReference>
<dbReference type="InterPro" id="IPR007259">
    <property type="entry name" value="GCP"/>
</dbReference>
<accession>A0AAW1RRR6</accession>
<dbReference type="GO" id="GO:0043015">
    <property type="term" value="F:gamma-tubulin binding"/>
    <property type="evidence" value="ECO:0007669"/>
    <property type="project" value="InterPro"/>
</dbReference>
<evidence type="ECO:0000259" key="6">
    <source>
        <dbReference type="Pfam" id="PF04130"/>
    </source>
</evidence>
<dbReference type="GO" id="GO:0000922">
    <property type="term" value="C:spindle pole"/>
    <property type="evidence" value="ECO:0007669"/>
    <property type="project" value="InterPro"/>
</dbReference>
<comment type="similarity">
    <text evidence="1 5">Belongs to the TUBGCP family.</text>
</comment>
<evidence type="ECO:0000313" key="7">
    <source>
        <dbReference type="EMBL" id="KAK9836106.1"/>
    </source>
</evidence>
<dbReference type="PANTHER" id="PTHR19302">
    <property type="entry name" value="GAMMA TUBULIN COMPLEX PROTEIN"/>
    <property type="match status" value="1"/>
</dbReference>
<comment type="function">
    <text evidence="5">Component of the gamma-tubulin ring complex (gTuRC) which mediates microtubule nucleation.</text>
</comment>
<feature type="domain" description="Gamma tubulin complex component C-terminal" evidence="6">
    <location>
        <begin position="536"/>
        <end position="780"/>
    </location>
</feature>
<dbReference type="GO" id="GO:0051321">
    <property type="term" value="P:meiotic cell cycle"/>
    <property type="evidence" value="ECO:0007669"/>
    <property type="project" value="TreeGrafter"/>
</dbReference>
<dbReference type="InterPro" id="IPR042241">
    <property type="entry name" value="GCP_C_sf"/>
</dbReference>
<evidence type="ECO:0000256" key="1">
    <source>
        <dbReference type="ARBA" id="ARBA00010337"/>
    </source>
</evidence>
<evidence type="ECO:0000313" key="8">
    <source>
        <dbReference type="Proteomes" id="UP001445335"/>
    </source>
</evidence>
<dbReference type="GO" id="GO:0031122">
    <property type="term" value="P:cytoplasmic microtubule organization"/>
    <property type="evidence" value="ECO:0007669"/>
    <property type="project" value="TreeGrafter"/>
</dbReference>
<keyword evidence="3 5" id="KW-0493">Microtubule</keyword>
<sequence length="833" mass="87606">MRSRAYDVLLGLCGAEHAELHNRSKANSTALASAVIRLHRSSLSAEAVRLQDLALQLPRLGGATSKQPGHSGSADEGAPCEQLEQYEALLSVLFQLEPGAAPVKGVGPSAAAWPRLSARLWELRTEGGEAAAAARPRWEADAGLMSEPDLAHEALLALEGVQSAVERLGSGRLCTPLHDSPAALKRLLGKLAAAGTQRQQLERFVNHHLAGSAGGGAADPVLKAFAAAVRRVLRRQAELAALAEACGCVPAAAEPGQVPTGRMRWQVEAGFPCGAALLDTLYQRVSDATAAPLMRELFAAAFAPYATHLRAWLYGIAPALTLFGAAPSALAVQFFPEGVHSRDRLVPGALPKFLAPMRHELLLAGLQARVLRRLPSSSTLRDDVPAHRSVVVAAAALAGQWAATAAAETAQAASLASEQAAELGWDGQNETVPWLAACGSTAPTALGMSLVFVDASLRKMAAVQQLAAQERWRLADSALRHAPGNVEGNAADRDRTAWPPLAEVVDVCVLAGVRAQYACSSRACLGLLHGPLGLDELLASLRSFFWLGAGDWATALTAGLCRAAARARPLGALKLQSLLEEALRGSIVEADPHAAALRLEAFAVGARSRTHLFMPDGSPSPLDGVRLHLDIPWPLCIVVPMEAMEAYQEVFNALLRLRHAALVLDQLWTDLVQAPDCAQDLSNGAKQRLRRMWAFRASTAASVGALRAQMAAHLAASGHTLDQRLQGARDMVEAREAHMAALADARAACLLTAQAAEPARALTAALQGVLDLRSALRAQKMEACGRLNAALGPGWAALASAMASTQESMAALQDMLLQAPPEASALTLAGRLP</sequence>
<dbReference type="Proteomes" id="UP001445335">
    <property type="component" value="Unassembled WGS sequence"/>
</dbReference>
<dbReference type="Gene3D" id="1.20.120.1900">
    <property type="entry name" value="Gamma-tubulin complex, C-terminal domain"/>
    <property type="match status" value="1"/>
</dbReference>
<organism evidence="7 8">
    <name type="scientific">Elliptochloris bilobata</name>
    <dbReference type="NCBI Taxonomy" id="381761"/>
    <lineage>
        <taxon>Eukaryota</taxon>
        <taxon>Viridiplantae</taxon>
        <taxon>Chlorophyta</taxon>
        <taxon>core chlorophytes</taxon>
        <taxon>Trebouxiophyceae</taxon>
        <taxon>Trebouxiophyceae incertae sedis</taxon>
        <taxon>Elliptochloris clade</taxon>
        <taxon>Elliptochloris</taxon>
    </lineage>
</organism>
<dbReference type="InterPro" id="IPR040457">
    <property type="entry name" value="GCP_C"/>
</dbReference>
<evidence type="ECO:0000256" key="5">
    <source>
        <dbReference type="RuleBase" id="RU363050"/>
    </source>
</evidence>
<comment type="caution">
    <text evidence="7">The sequence shown here is derived from an EMBL/GenBank/DDBJ whole genome shotgun (WGS) entry which is preliminary data.</text>
</comment>
<gene>
    <name evidence="7" type="ORF">WJX81_001865</name>
</gene>
<dbReference type="GO" id="GO:0005874">
    <property type="term" value="C:microtubule"/>
    <property type="evidence" value="ECO:0007669"/>
    <property type="project" value="UniProtKB-KW"/>
</dbReference>
<dbReference type="Pfam" id="PF04130">
    <property type="entry name" value="GCP_C_terminal"/>
    <property type="match status" value="1"/>
</dbReference>
<dbReference type="AlphaFoldDB" id="A0AAW1RRR6"/>
<dbReference type="EMBL" id="JALJOU010000026">
    <property type="protein sequence ID" value="KAK9836106.1"/>
    <property type="molecule type" value="Genomic_DNA"/>
</dbReference>
<reference evidence="7 8" key="1">
    <citation type="journal article" date="2024" name="Nat. Commun.">
        <title>Phylogenomics reveals the evolutionary origins of lichenization in chlorophyte algae.</title>
        <authorList>
            <person name="Puginier C."/>
            <person name="Libourel C."/>
            <person name="Otte J."/>
            <person name="Skaloud P."/>
            <person name="Haon M."/>
            <person name="Grisel S."/>
            <person name="Petersen M."/>
            <person name="Berrin J.G."/>
            <person name="Delaux P.M."/>
            <person name="Dal Grande F."/>
            <person name="Keller J."/>
        </authorList>
    </citation>
    <scope>NUCLEOTIDE SEQUENCE [LARGE SCALE GENOMIC DNA]</scope>
    <source>
        <strain evidence="7 8">SAG 245.80</strain>
    </source>
</reference>
<keyword evidence="2 5" id="KW-0963">Cytoplasm</keyword>
<dbReference type="PANTHER" id="PTHR19302:SF59">
    <property type="entry name" value="HYPOTHETICAL GAMMA-TUBULIN COMPLEX"/>
    <property type="match status" value="1"/>
</dbReference>
<evidence type="ECO:0000256" key="2">
    <source>
        <dbReference type="ARBA" id="ARBA00022490"/>
    </source>
</evidence>
<proteinExistence type="inferred from homology"/>
<dbReference type="GO" id="GO:0051225">
    <property type="term" value="P:spindle assembly"/>
    <property type="evidence" value="ECO:0007669"/>
    <property type="project" value="TreeGrafter"/>
</dbReference>
<comment type="subcellular location">
    <subcellularLocation>
        <location evidence="5">Cytoplasm</location>
        <location evidence="5">Cytoskeleton</location>
        <location evidence="5">Microtubule organizing center</location>
    </subcellularLocation>
</comment>
<name>A0AAW1RRR6_9CHLO</name>
<evidence type="ECO:0000256" key="4">
    <source>
        <dbReference type="ARBA" id="ARBA00023212"/>
    </source>
</evidence>